<proteinExistence type="predicted"/>
<dbReference type="NCBIfam" id="TIGR03999">
    <property type="entry name" value="thiol_BshA"/>
    <property type="match status" value="1"/>
</dbReference>
<dbReference type="InterPro" id="IPR050194">
    <property type="entry name" value="Glycosyltransferase_grp1"/>
</dbReference>
<protein>
    <submittedName>
        <fullName evidence="3">UDP-N-acetylglucosamine:L-malate glycosyltransferase</fullName>
    </submittedName>
</protein>
<dbReference type="Gene3D" id="3.40.50.2000">
    <property type="entry name" value="Glycogen Phosphorylase B"/>
    <property type="match status" value="2"/>
</dbReference>
<organism evidence="3">
    <name type="scientific">uncultured Pyrinomonadaceae bacterium</name>
    <dbReference type="NCBI Taxonomy" id="2283094"/>
    <lineage>
        <taxon>Bacteria</taxon>
        <taxon>Pseudomonadati</taxon>
        <taxon>Acidobacteriota</taxon>
        <taxon>Blastocatellia</taxon>
        <taxon>Blastocatellales</taxon>
        <taxon>Pyrinomonadaceae</taxon>
        <taxon>environmental samples</taxon>
    </lineage>
</organism>
<reference evidence="3" key="1">
    <citation type="submission" date="2020-02" db="EMBL/GenBank/DDBJ databases">
        <authorList>
            <person name="Meier V. D."/>
        </authorList>
    </citation>
    <scope>NUCLEOTIDE SEQUENCE</scope>
    <source>
        <strain evidence="3">AVDCRST_MAG74</strain>
    </source>
</reference>
<dbReference type="Pfam" id="PF00534">
    <property type="entry name" value="Glycos_transf_1"/>
    <property type="match status" value="1"/>
</dbReference>
<dbReference type="InterPro" id="IPR023881">
    <property type="entry name" value="Thiol_BshA"/>
</dbReference>
<keyword evidence="3" id="KW-0808">Transferase</keyword>
<gene>
    <name evidence="3" type="ORF">AVDCRST_MAG74-2361</name>
</gene>
<dbReference type="GO" id="GO:0071793">
    <property type="term" value="P:bacillithiol biosynthetic process"/>
    <property type="evidence" value="ECO:0007669"/>
    <property type="project" value="InterPro"/>
</dbReference>
<dbReference type="EMBL" id="CADCUR010000218">
    <property type="protein sequence ID" value="CAA9412255.1"/>
    <property type="molecule type" value="Genomic_DNA"/>
</dbReference>
<dbReference type="PANTHER" id="PTHR45947:SF3">
    <property type="entry name" value="SULFOQUINOVOSYL TRANSFERASE SQD2"/>
    <property type="match status" value="1"/>
</dbReference>
<sequence length="380" mass="42038">MNIGITVYPTYGGSGIVGSELGRELATRGHNVHFISSMLPTRLTELNERVRFHEVEMMSYPLFEHQPYDLALATKMATVARSEKLDLLHVHYAIPHSISAILARESIKGKRYVPVITTLHGTDITLVGADRSYLPITRYGLQQSDGVTAVSRFLKQATIETFDFDEIEVIPNFICSCHYKRLPDSPLRDELAPGGEKLLVHVSNFRAVKRPLDCVEIMAKIKAKGGHARLIMVGDGPERSACYYCAEQLNVKDDVVFVGKQANIADYLGIADVFLLPSELESFGLAALEAEACEVPVIATRIGGIPEVVTDGETGFLSDVGDTEKMSDDVMKFLNDEEMRRTFGEKARESAVSRYGTELIIPQYIKFYEQVLGARSAASV</sequence>
<evidence type="ECO:0000259" key="2">
    <source>
        <dbReference type="Pfam" id="PF13439"/>
    </source>
</evidence>
<dbReference type="InterPro" id="IPR001296">
    <property type="entry name" value="Glyco_trans_1"/>
</dbReference>
<evidence type="ECO:0000313" key="3">
    <source>
        <dbReference type="EMBL" id="CAA9412255.1"/>
    </source>
</evidence>
<evidence type="ECO:0000259" key="1">
    <source>
        <dbReference type="Pfam" id="PF00534"/>
    </source>
</evidence>
<dbReference type="SUPFAM" id="SSF53756">
    <property type="entry name" value="UDP-Glycosyltransferase/glycogen phosphorylase"/>
    <property type="match status" value="1"/>
</dbReference>
<dbReference type="Pfam" id="PF13439">
    <property type="entry name" value="Glyco_transf_4"/>
    <property type="match status" value="1"/>
</dbReference>
<feature type="domain" description="Glycosyl transferase family 1" evidence="1">
    <location>
        <begin position="190"/>
        <end position="349"/>
    </location>
</feature>
<dbReference type="GO" id="GO:0016757">
    <property type="term" value="F:glycosyltransferase activity"/>
    <property type="evidence" value="ECO:0007669"/>
    <property type="project" value="InterPro"/>
</dbReference>
<name>A0A6J4PIV9_9BACT</name>
<accession>A0A6J4PIV9</accession>
<dbReference type="InterPro" id="IPR028098">
    <property type="entry name" value="Glyco_trans_4-like_N"/>
</dbReference>
<dbReference type="AlphaFoldDB" id="A0A6J4PIV9"/>
<feature type="domain" description="Glycosyltransferase subfamily 4-like N-terminal" evidence="2">
    <location>
        <begin position="11"/>
        <end position="174"/>
    </location>
</feature>
<dbReference type="PANTHER" id="PTHR45947">
    <property type="entry name" value="SULFOQUINOVOSYL TRANSFERASE SQD2"/>
    <property type="match status" value="1"/>
</dbReference>